<accession>A0A6G9YG91</accession>
<dbReference type="Proteomes" id="UP000503540">
    <property type="component" value="Chromosome"/>
</dbReference>
<feature type="chain" id="PRO_5038884160" evidence="2">
    <location>
        <begin position="22"/>
        <end position="516"/>
    </location>
</feature>
<keyword evidence="2" id="KW-0732">Signal</keyword>
<organism evidence="4 5">
    <name type="scientific">Nocardia arthritidis</name>
    <dbReference type="NCBI Taxonomy" id="228602"/>
    <lineage>
        <taxon>Bacteria</taxon>
        <taxon>Bacillati</taxon>
        <taxon>Actinomycetota</taxon>
        <taxon>Actinomycetes</taxon>
        <taxon>Mycobacteriales</taxon>
        <taxon>Nocardiaceae</taxon>
        <taxon>Nocardia</taxon>
    </lineage>
</organism>
<evidence type="ECO:0000256" key="2">
    <source>
        <dbReference type="SAM" id="SignalP"/>
    </source>
</evidence>
<name>A0A6G9YG91_9NOCA</name>
<sequence>MKIVKLGCRARRLLSSMSVVALICAGLSATAVGSSTAVGGPPSAPPQICGNSGVLDGGPTTAPPGAIEVPKGNNKDVDFRQENKTFWFAPGVHTLDSGEYDKIEPGAKSTYIGAPGAVLDGQHLNSYAFGGSSAGVRIADLEIRNFGKAGENKNAGVVNHDSGDGWVMESLYIHDNAGAGVFLGSDNVVRNSCLKDNGQYGFSMYKDPVPGKSSITNITLDHNEIAGNNTDDWEARDTTCGCTGGGKFWDVQGARVTNNYVHHNRSVGLWADTNDIDFLFDGNWIEGNDAQAIFYEISYNAAIRNNVIKGNNIKGGKARMAQADSFPETAVYISESGGDSRVSSTSTGTPTVDISNNLFIDNWGGVALWENADRFCNSPANTSTGYCTAVNPAVTLAKCAAGTIDNEPYRSDCRWKTQNVSISNNEFRFDPAQVGGCDIAYCGHMAVLSNYGSDPKWSPYQGNVIEKAITFNQNNKWRGNKYIGPWQFITEDQGSLKDWATWQAAPYNQDAGSTKQ</sequence>
<dbReference type="Gene3D" id="2.160.20.10">
    <property type="entry name" value="Single-stranded right-handed beta-helix, Pectin lyase-like"/>
    <property type="match status" value="1"/>
</dbReference>
<feature type="region of interest" description="Disordered" evidence="1">
    <location>
        <begin position="35"/>
        <end position="75"/>
    </location>
</feature>
<dbReference type="InterPro" id="IPR006626">
    <property type="entry name" value="PbH1"/>
</dbReference>
<dbReference type="RefSeq" id="WP_203217625.1">
    <property type="nucleotide sequence ID" value="NZ_CP046172.1"/>
</dbReference>
<keyword evidence="5" id="KW-1185">Reference proteome</keyword>
<dbReference type="SUPFAM" id="SSF51126">
    <property type="entry name" value="Pectin lyase-like"/>
    <property type="match status" value="1"/>
</dbReference>
<dbReference type="InterPro" id="IPR011050">
    <property type="entry name" value="Pectin_lyase_fold/virulence"/>
</dbReference>
<evidence type="ECO:0000313" key="4">
    <source>
        <dbReference type="EMBL" id="QIS12194.1"/>
    </source>
</evidence>
<dbReference type="Pfam" id="PF13229">
    <property type="entry name" value="Beta_helix"/>
    <property type="match status" value="1"/>
</dbReference>
<proteinExistence type="predicted"/>
<dbReference type="EMBL" id="CP046172">
    <property type="protein sequence ID" value="QIS12194.1"/>
    <property type="molecule type" value="Genomic_DNA"/>
</dbReference>
<evidence type="ECO:0000313" key="5">
    <source>
        <dbReference type="Proteomes" id="UP000503540"/>
    </source>
</evidence>
<dbReference type="InterPro" id="IPR039448">
    <property type="entry name" value="Beta_helix"/>
</dbReference>
<reference evidence="4 5" key="1">
    <citation type="journal article" date="2019" name="ACS Chem. Biol.">
        <title>Identification and Mobilization of a Cryptic Antibiotic Biosynthesis Gene Locus from a Human-Pathogenic Nocardia Isolate.</title>
        <authorList>
            <person name="Herisse M."/>
            <person name="Ishida K."/>
            <person name="Porter J.L."/>
            <person name="Howden B."/>
            <person name="Hertweck C."/>
            <person name="Stinear T.P."/>
            <person name="Pidot S.J."/>
        </authorList>
    </citation>
    <scope>NUCLEOTIDE SEQUENCE [LARGE SCALE GENOMIC DNA]</scope>
    <source>
        <strain evidence="4 5">AUSMDU00012717</strain>
    </source>
</reference>
<evidence type="ECO:0000256" key="1">
    <source>
        <dbReference type="SAM" id="MobiDB-lite"/>
    </source>
</evidence>
<dbReference type="SMART" id="SM00710">
    <property type="entry name" value="PbH1"/>
    <property type="match status" value="6"/>
</dbReference>
<feature type="domain" description="Right handed beta helix" evidence="3">
    <location>
        <begin position="161"/>
        <end position="317"/>
    </location>
</feature>
<dbReference type="KEGG" id="nah:F5544_21655"/>
<dbReference type="AlphaFoldDB" id="A0A6G9YG91"/>
<protein>
    <submittedName>
        <fullName evidence="4">Right-handed parallel beta-helix repeat-containing protein</fullName>
    </submittedName>
</protein>
<gene>
    <name evidence="4" type="ORF">F5544_21655</name>
</gene>
<dbReference type="InterPro" id="IPR012334">
    <property type="entry name" value="Pectin_lyas_fold"/>
</dbReference>
<evidence type="ECO:0000259" key="3">
    <source>
        <dbReference type="Pfam" id="PF13229"/>
    </source>
</evidence>
<feature type="signal peptide" evidence="2">
    <location>
        <begin position="1"/>
        <end position="21"/>
    </location>
</feature>